<evidence type="ECO:0000313" key="7">
    <source>
        <dbReference type="Proteomes" id="UP000231279"/>
    </source>
</evidence>
<dbReference type="InterPro" id="IPR010666">
    <property type="entry name" value="Znf_GRF"/>
</dbReference>
<proteinExistence type="predicted"/>
<dbReference type="PANTHER" id="PTHR33248">
    <property type="entry name" value="ZINC ION-BINDING PROTEIN"/>
    <property type="match status" value="1"/>
</dbReference>
<feature type="domain" description="GRF-type" evidence="5">
    <location>
        <begin position="5"/>
        <end position="50"/>
    </location>
</feature>
<dbReference type="Pfam" id="PF06839">
    <property type="entry name" value="Zn_ribbon_GRF"/>
    <property type="match status" value="1"/>
</dbReference>
<keyword evidence="1" id="KW-0479">Metal-binding</keyword>
<dbReference type="OrthoDB" id="2822301at2759"/>
<dbReference type="GO" id="GO:0008270">
    <property type="term" value="F:zinc ion binding"/>
    <property type="evidence" value="ECO:0007669"/>
    <property type="project" value="UniProtKB-KW"/>
</dbReference>
<comment type="caution">
    <text evidence="6">The sequence shown here is derived from an EMBL/GenBank/DDBJ whole genome shotgun (WGS) entry which is preliminary data.</text>
</comment>
<accession>A0A2G9GK32</accession>
<evidence type="ECO:0000259" key="5">
    <source>
        <dbReference type="PROSITE" id="PS51999"/>
    </source>
</evidence>
<name>A0A2G9GK32_9LAMI</name>
<dbReference type="GO" id="GO:0140078">
    <property type="term" value="F:class I DNA-(apurinic or apyrimidinic site) endonuclease activity"/>
    <property type="evidence" value="ECO:0007669"/>
    <property type="project" value="UniProtKB-EC"/>
</dbReference>
<gene>
    <name evidence="6" type="ORF">CDL12_21800</name>
</gene>
<evidence type="ECO:0000256" key="3">
    <source>
        <dbReference type="ARBA" id="ARBA00022833"/>
    </source>
</evidence>
<reference evidence="7" key="1">
    <citation type="journal article" date="2018" name="Gigascience">
        <title>Genome assembly of the Pink Ipe (Handroanthus impetiginosus, Bignoniaceae), a highly valued, ecologically keystone Neotropical timber forest tree.</title>
        <authorList>
            <person name="Silva-Junior O.B."/>
            <person name="Grattapaglia D."/>
            <person name="Novaes E."/>
            <person name="Collevatti R.G."/>
        </authorList>
    </citation>
    <scope>NUCLEOTIDE SEQUENCE [LARGE SCALE GENOMIC DNA]</scope>
    <source>
        <strain evidence="7">cv. UFG-1</strain>
    </source>
</reference>
<sequence>MIGVCYCGRMAILKTSWTNINPGCCFMGCANIRSEGGGRQCGFFAWVDPPICARGTVIILGLLRKLQARNEEDCVLVGRFGNSLV</sequence>
<organism evidence="6 7">
    <name type="scientific">Handroanthus impetiginosus</name>
    <dbReference type="NCBI Taxonomy" id="429701"/>
    <lineage>
        <taxon>Eukaryota</taxon>
        <taxon>Viridiplantae</taxon>
        <taxon>Streptophyta</taxon>
        <taxon>Embryophyta</taxon>
        <taxon>Tracheophyta</taxon>
        <taxon>Spermatophyta</taxon>
        <taxon>Magnoliopsida</taxon>
        <taxon>eudicotyledons</taxon>
        <taxon>Gunneridae</taxon>
        <taxon>Pentapetalae</taxon>
        <taxon>asterids</taxon>
        <taxon>lamiids</taxon>
        <taxon>Lamiales</taxon>
        <taxon>Bignoniaceae</taxon>
        <taxon>Crescentiina</taxon>
        <taxon>Tabebuia alliance</taxon>
        <taxon>Handroanthus</taxon>
    </lineage>
</organism>
<evidence type="ECO:0000256" key="1">
    <source>
        <dbReference type="ARBA" id="ARBA00022723"/>
    </source>
</evidence>
<evidence type="ECO:0000256" key="2">
    <source>
        <dbReference type="ARBA" id="ARBA00022771"/>
    </source>
</evidence>
<dbReference type="Proteomes" id="UP000231279">
    <property type="component" value="Unassembled WGS sequence"/>
</dbReference>
<dbReference type="EMBL" id="NKXS01004673">
    <property type="protein sequence ID" value="PIN05649.1"/>
    <property type="molecule type" value="Genomic_DNA"/>
</dbReference>
<keyword evidence="2 4" id="KW-0863">Zinc-finger</keyword>
<dbReference type="EC" id="4.2.99.18" evidence="6"/>
<protein>
    <submittedName>
        <fullName evidence="6">DNA-(Apurinic or apyrimidinic site) lyase</fullName>
        <ecNumber evidence="6">4.2.99.18</ecNumber>
    </submittedName>
</protein>
<keyword evidence="6" id="KW-0456">Lyase</keyword>
<dbReference type="AlphaFoldDB" id="A0A2G9GK32"/>
<keyword evidence="7" id="KW-1185">Reference proteome</keyword>
<evidence type="ECO:0000256" key="4">
    <source>
        <dbReference type="PROSITE-ProRule" id="PRU01343"/>
    </source>
</evidence>
<keyword evidence="3" id="KW-0862">Zinc</keyword>
<dbReference type="PROSITE" id="PS51999">
    <property type="entry name" value="ZF_GRF"/>
    <property type="match status" value="1"/>
</dbReference>
<evidence type="ECO:0000313" key="6">
    <source>
        <dbReference type="EMBL" id="PIN05649.1"/>
    </source>
</evidence>